<name>A0A7R9A1N0_9CRUS</name>
<protein>
    <submittedName>
        <fullName evidence="1">Uncharacterized protein</fullName>
    </submittedName>
</protein>
<dbReference type="AlphaFoldDB" id="A0A7R9A1N0"/>
<dbReference type="EMBL" id="OB745625">
    <property type="protein sequence ID" value="CAD7239878.1"/>
    <property type="molecule type" value="Genomic_DNA"/>
</dbReference>
<proteinExistence type="predicted"/>
<gene>
    <name evidence="1" type="ORF">CTOB1V02_LOCUS17693</name>
</gene>
<reference evidence="1" key="1">
    <citation type="submission" date="2020-11" db="EMBL/GenBank/DDBJ databases">
        <authorList>
            <person name="Tran Van P."/>
        </authorList>
    </citation>
    <scope>NUCLEOTIDE SEQUENCE</scope>
</reference>
<sequence>MKRRRRMRAGEVEPKKLLPQRKLMTAKTRR</sequence>
<organism evidence="1">
    <name type="scientific">Cyprideis torosa</name>
    <dbReference type="NCBI Taxonomy" id="163714"/>
    <lineage>
        <taxon>Eukaryota</taxon>
        <taxon>Metazoa</taxon>
        <taxon>Ecdysozoa</taxon>
        <taxon>Arthropoda</taxon>
        <taxon>Crustacea</taxon>
        <taxon>Oligostraca</taxon>
        <taxon>Ostracoda</taxon>
        <taxon>Podocopa</taxon>
        <taxon>Podocopida</taxon>
        <taxon>Cytherocopina</taxon>
        <taxon>Cytheroidea</taxon>
        <taxon>Cytherideidae</taxon>
        <taxon>Cyprideis</taxon>
    </lineage>
</organism>
<accession>A0A7R9A1N0</accession>
<evidence type="ECO:0000313" key="1">
    <source>
        <dbReference type="EMBL" id="CAD7239878.1"/>
    </source>
</evidence>